<dbReference type="AlphaFoldDB" id="A0A9N9E2H7"/>
<evidence type="ECO:0000313" key="1">
    <source>
        <dbReference type="EMBL" id="CAG8661548.1"/>
    </source>
</evidence>
<organism evidence="1 2">
    <name type="scientific">Cetraspora pellucida</name>
    <dbReference type="NCBI Taxonomy" id="1433469"/>
    <lineage>
        <taxon>Eukaryota</taxon>
        <taxon>Fungi</taxon>
        <taxon>Fungi incertae sedis</taxon>
        <taxon>Mucoromycota</taxon>
        <taxon>Glomeromycotina</taxon>
        <taxon>Glomeromycetes</taxon>
        <taxon>Diversisporales</taxon>
        <taxon>Gigasporaceae</taxon>
        <taxon>Cetraspora</taxon>
    </lineage>
</organism>
<feature type="non-terminal residue" evidence="1">
    <location>
        <position position="68"/>
    </location>
</feature>
<accession>A0A9N9E2H7</accession>
<proteinExistence type="predicted"/>
<keyword evidence="2" id="KW-1185">Reference proteome</keyword>
<sequence length="68" mass="8478">MIIRYNKIKNRIEEKNEIDRLRDFQFWYMQITNNETNIERLKDFWLKEIAKSKLETADKGKLNDLREE</sequence>
<name>A0A9N9E2H7_9GLOM</name>
<reference evidence="1" key="1">
    <citation type="submission" date="2021-06" db="EMBL/GenBank/DDBJ databases">
        <authorList>
            <person name="Kallberg Y."/>
            <person name="Tangrot J."/>
            <person name="Rosling A."/>
        </authorList>
    </citation>
    <scope>NUCLEOTIDE SEQUENCE</scope>
    <source>
        <strain evidence="1">FL966</strain>
    </source>
</reference>
<comment type="caution">
    <text evidence="1">The sequence shown here is derived from an EMBL/GenBank/DDBJ whole genome shotgun (WGS) entry which is preliminary data.</text>
</comment>
<dbReference type="OrthoDB" id="2445732at2759"/>
<dbReference type="EMBL" id="CAJVQA010007764">
    <property type="protein sequence ID" value="CAG8661548.1"/>
    <property type="molecule type" value="Genomic_DNA"/>
</dbReference>
<evidence type="ECO:0000313" key="2">
    <source>
        <dbReference type="Proteomes" id="UP000789759"/>
    </source>
</evidence>
<gene>
    <name evidence="1" type="ORF">CPELLU_LOCUS9827</name>
</gene>
<dbReference type="Proteomes" id="UP000789759">
    <property type="component" value="Unassembled WGS sequence"/>
</dbReference>
<protein>
    <submittedName>
        <fullName evidence="1">6732_t:CDS:1</fullName>
    </submittedName>
</protein>